<dbReference type="InterPro" id="IPR004405">
    <property type="entry name" value="TF_pelota"/>
</dbReference>
<keyword evidence="6" id="KW-0479">Metal-binding</keyword>
<dbReference type="Gene3D" id="2.30.30.870">
    <property type="entry name" value="Pelota, domain A"/>
    <property type="match status" value="1"/>
</dbReference>
<dbReference type="PANTHER" id="PTHR10853">
    <property type="entry name" value="PELOTA"/>
    <property type="match status" value="1"/>
</dbReference>
<dbReference type="InterPro" id="IPR029064">
    <property type="entry name" value="Ribosomal_eL30-like_sf"/>
</dbReference>
<dbReference type="InterPro" id="IPR005140">
    <property type="entry name" value="eRF1_Pelota-like_N"/>
</dbReference>
<dbReference type="InterPro" id="IPR005141">
    <property type="entry name" value="eRF1_2"/>
</dbReference>
<evidence type="ECO:0000256" key="6">
    <source>
        <dbReference type="ARBA" id="ARBA00022723"/>
    </source>
</evidence>
<dbReference type="SMART" id="SM01194">
    <property type="entry name" value="eRF1_1"/>
    <property type="match status" value="1"/>
</dbReference>
<dbReference type="InterPro" id="IPR038069">
    <property type="entry name" value="Pelota/DOM34_N"/>
</dbReference>
<evidence type="ECO:0000256" key="1">
    <source>
        <dbReference type="ARBA" id="ARBA00001968"/>
    </source>
</evidence>
<dbReference type="SUPFAM" id="SSF55315">
    <property type="entry name" value="L30e-like"/>
    <property type="match status" value="1"/>
</dbReference>
<reference evidence="14 15" key="1">
    <citation type="submission" date="2021-06" db="EMBL/GenBank/DDBJ databases">
        <title>Candida outbreak in Lebanon.</title>
        <authorList>
            <person name="Finianos M."/>
        </authorList>
    </citation>
    <scope>NUCLEOTIDE SEQUENCE [LARGE SCALE GENOMIC DNA]</scope>
    <source>
        <strain evidence="14">CA3LBN</strain>
    </source>
</reference>
<evidence type="ECO:0000313" key="14">
    <source>
        <dbReference type="EMBL" id="QWU89411.1"/>
    </source>
</evidence>
<dbReference type="Proteomes" id="UP000825434">
    <property type="component" value="Chromosome 4"/>
</dbReference>
<dbReference type="InterPro" id="IPR042226">
    <property type="entry name" value="eFR1_2_sf"/>
</dbReference>
<keyword evidence="15" id="KW-1185">Reference proteome</keyword>
<gene>
    <name evidence="14" type="ORF">CA3LBN_003734</name>
</gene>
<dbReference type="Pfam" id="PF09445">
    <property type="entry name" value="Methyltransf_15"/>
    <property type="match status" value="1"/>
</dbReference>
<evidence type="ECO:0000256" key="7">
    <source>
        <dbReference type="ARBA" id="ARBA00025783"/>
    </source>
</evidence>
<protein>
    <recommendedName>
        <fullName evidence="4">Trimethylguanosine synthase</fullName>
    </recommendedName>
    <alternativeName>
        <fullName evidence="12">Cap-specific guanine-N(2) methyltransferase</fullName>
    </alternativeName>
</protein>
<comment type="similarity">
    <text evidence="3">Belongs to the eukaryotic release factor 1 family. Pelota subfamily.</text>
</comment>
<accession>A0ABX8IF09</accession>
<evidence type="ECO:0000256" key="5">
    <source>
        <dbReference type="ARBA" id="ARBA00022490"/>
    </source>
</evidence>
<evidence type="ECO:0000256" key="3">
    <source>
        <dbReference type="ARBA" id="ARBA00009504"/>
    </source>
</evidence>
<dbReference type="InterPro" id="IPR058547">
    <property type="entry name" value="Pelota_N"/>
</dbReference>
<evidence type="ECO:0000313" key="15">
    <source>
        <dbReference type="Proteomes" id="UP000825434"/>
    </source>
</evidence>
<dbReference type="InterPro" id="IPR019012">
    <property type="entry name" value="RNA_cap_Gua-N2-MeTrfase"/>
</dbReference>
<proteinExistence type="inferred from homology"/>
<dbReference type="SUPFAM" id="SSF159065">
    <property type="entry name" value="Dom34/Pelota N-terminal domain-like"/>
    <property type="match status" value="1"/>
</dbReference>
<comment type="subcellular location">
    <subcellularLocation>
        <location evidence="2">Cytoplasm</location>
    </subcellularLocation>
</comment>
<sequence>MSSSGILEIDKEEDIIENRYEALPEHCKRYWKKRYQLWSRFDQGVLFTPELWYSVTPENVAKFTAKLAKVLVPRAKATLDVCCGGGGNTIQFARYFEKSVGVDISSTNITCCEQNARVYGTKNVHFLKGDWRELQDSRDWVPEGVELDNGKFDVVFSSPPWGGPAVNKQEKFDLHKMRPFNIREIVTSMKKVSDNIFLFIPKNSNLDHIREVVRELYGSKGKARAYQTFEDGWPVALLVVFGDTWRKEVKKGIKVDALDTGPPKAMKLLNKTIALEKDKSGSLSLVPQDKEDLWQLYNLVQKGDKVELSTVRNVKKTPGSKAERKHLHLTLAVEGVEYEPSDEVMRIRGKTTEQNEYVPNQSFHTAEVQLNKALKLSKPEWDEFSYNIVIEASSIEKKAEVGAVVLEEGVAHLCLVTDNMTVLRNKVEKSIPRKNRSDGGGSSHDKAIGKFLDTVQATLLRNFDLEKLKVVILASPGFTATALKQAIFDTAVKNNNKTILKNKSKFLVVHSSTGYLQGLEEVLKDPAVQKNLTDTKFAKEAAIFDEFQRILNLDDGRAWYGPQEAIKASEMGAVKSLLLTDALFRSDDIAVRKHYIALSDEVKAQGGEVYIFSTLHESGEQLNQLTGVAVLLKYPLELDEDEDDEEDDE</sequence>
<evidence type="ECO:0000256" key="8">
    <source>
        <dbReference type="ARBA" id="ARBA00047418"/>
    </source>
</evidence>
<dbReference type="Gene3D" id="3.40.50.150">
    <property type="entry name" value="Vaccinia Virus protein VP39"/>
    <property type="match status" value="1"/>
</dbReference>
<comment type="cofactor">
    <cofactor evidence="1">
        <name>a divalent metal cation</name>
        <dbReference type="ChEBI" id="CHEBI:60240"/>
    </cofactor>
</comment>
<dbReference type="SUPFAM" id="SSF53137">
    <property type="entry name" value="Translational machinery components"/>
    <property type="match status" value="1"/>
</dbReference>
<name>A0ABX8IF09_9ASCO</name>
<dbReference type="PANTHER" id="PTHR10853:SF0">
    <property type="entry name" value="PROTEIN PELOTA HOMOLOG"/>
    <property type="match status" value="1"/>
</dbReference>
<comment type="catalytic activity">
    <reaction evidence="11">
        <text>a 5'-end (N(7)-methyl 5'-triphosphoguanosine)-ribonucleoside in snRNA + S-adenosyl-L-methionine = a 5'-end (N(2),N(7)-dimethyl 5'-triphosphoguanosine)-ribonucleoside in snRNA + S-adenosyl-L-homocysteine + H(+)</text>
        <dbReference type="Rhea" id="RHEA:78471"/>
        <dbReference type="Rhea" id="RHEA-COMP:19085"/>
        <dbReference type="Rhea" id="RHEA-COMP:19087"/>
        <dbReference type="ChEBI" id="CHEBI:15378"/>
        <dbReference type="ChEBI" id="CHEBI:57856"/>
        <dbReference type="ChEBI" id="CHEBI:59789"/>
        <dbReference type="ChEBI" id="CHEBI:156461"/>
        <dbReference type="ChEBI" id="CHEBI:172880"/>
    </reaction>
    <physiologicalReaction direction="left-to-right" evidence="11">
        <dbReference type="Rhea" id="RHEA:78472"/>
    </physiologicalReaction>
</comment>
<comment type="catalytic activity">
    <reaction evidence="8">
        <text>a 5'-end (N(2),N(7)-dimethyl 5'-triphosphoguanosine)-ribonucleoside in snoRNA + S-adenosyl-L-methionine = a 5'-end (N(2),N(2),N(7)-trimethyl 5'-triphosphoguanosine)-ribonucleoside in snoRNA + S-adenosyl-L-homocysteine + H(+)</text>
        <dbReference type="Rhea" id="RHEA:78507"/>
        <dbReference type="Rhea" id="RHEA-COMP:19088"/>
        <dbReference type="Rhea" id="RHEA-COMP:19090"/>
        <dbReference type="ChEBI" id="CHEBI:15378"/>
        <dbReference type="ChEBI" id="CHEBI:57856"/>
        <dbReference type="ChEBI" id="CHEBI:59789"/>
        <dbReference type="ChEBI" id="CHEBI:167623"/>
        <dbReference type="ChEBI" id="CHEBI:172880"/>
    </reaction>
    <physiologicalReaction direction="left-to-right" evidence="8">
        <dbReference type="Rhea" id="RHEA:78508"/>
    </physiologicalReaction>
</comment>
<dbReference type="Pfam" id="PF03464">
    <property type="entry name" value="eRF1_2"/>
    <property type="match status" value="1"/>
</dbReference>
<dbReference type="EMBL" id="CP076664">
    <property type="protein sequence ID" value="QWU89411.1"/>
    <property type="molecule type" value="Genomic_DNA"/>
</dbReference>
<organism evidence="14 15">
    <name type="scientific">Candidozyma haemuli</name>
    <dbReference type="NCBI Taxonomy" id="45357"/>
    <lineage>
        <taxon>Eukaryota</taxon>
        <taxon>Fungi</taxon>
        <taxon>Dikarya</taxon>
        <taxon>Ascomycota</taxon>
        <taxon>Saccharomycotina</taxon>
        <taxon>Pichiomycetes</taxon>
        <taxon>Metschnikowiaceae</taxon>
        <taxon>Candidozyma</taxon>
    </lineage>
</organism>
<comment type="catalytic activity">
    <reaction evidence="9">
        <text>a 5'-end (N(7)-methyl 5'-triphosphoguanosine)-ribonucleoside in snoRNA + S-adenosyl-L-methionine = a 5'-end (N(2),N(7)-dimethyl 5'-triphosphoguanosine)-ribonucleoside in snoRNA + S-adenosyl-L-homocysteine + H(+)</text>
        <dbReference type="Rhea" id="RHEA:78475"/>
        <dbReference type="Rhea" id="RHEA-COMP:19086"/>
        <dbReference type="Rhea" id="RHEA-COMP:19088"/>
        <dbReference type="ChEBI" id="CHEBI:15378"/>
        <dbReference type="ChEBI" id="CHEBI:57856"/>
        <dbReference type="ChEBI" id="CHEBI:59789"/>
        <dbReference type="ChEBI" id="CHEBI:156461"/>
        <dbReference type="ChEBI" id="CHEBI:172880"/>
    </reaction>
    <physiologicalReaction direction="left-to-right" evidence="9">
        <dbReference type="Rhea" id="RHEA:78476"/>
    </physiologicalReaction>
</comment>
<evidence type="ECO:0000256" key="9">
    <source>
        <dbReference type="ARBA" id="ARBA00048740"/>
    </source>
</evidence>
<dbReference type="InterPro" id="IPR029063">
    <property type="entry name" value="SAM-dependent_MTases_sf"/>
</dbReference>
<dbReference type="Gene3D" id="3.30.420.60">
    <property type="entry name" value="eRF1 domain 2"/>
    <property type="match status" value="1"/>
</dbReference>
<evidence type="ECO:0000256" key="11">
    <source>
        <dbReference type="ARBA" id="ARBA00049075"/>
    </source>
</evidence>
<evidence type="ECO:0000256" key="4">
    <source>
        <dbReference type="ARBA" id="ARBA00018517"/>
    </source>
</evidence>
<dbReference type="Pfam" id="PF03465">
    <property type="entry name" value="eRF1_3"/>
    <property type="match status" value="1"/>
</dbReference>
<comment type="similarity">
    <text evidence="7">Belongs to the methyltransferase superfamily. Trimethylguanosine synthase family.</text>
</comment>
<dbReference type="Pfam" id="PF26356">
    <property type="entry name" value="Pelota_N"/>
    <property type="match status" value="1"/>
</dbReference>
<evidence type="ECO:0000256" key="10">
    <source>
        <dbReference type="ARBA" id="ARBA00048763"/>
    </source>
</evidence>
<dbReference type="NCBIfam" id="TIGR00111">
    <property type="entry name" value="pelota"/>
    <property type="match status" value="1"/>
</dbReference>
<dbReference type="CDD" id="cd02440">
    <property type="entry name" value="AdoMet_MTases"/>
    <property type="match status" value="1"/>
</dbReference>
<evidence type="ECO:0000259" key="13">
    <source>
        <dbReference type="SMART" id="SM01194"/>
    </source>
</evidence>
<evidence type="ECO:0000256" key="2">
    <source>
        <dbReference type="ARBA" id="ARBA00004496"/>
    </source>
</evidence>
<dbReference type="Gene3D" id="3.30.1330.30">
    <property type="match status" value="1"/>
</dbReference>
<evidence type="ECO:0000256" key="12">
    <source>
        <dbReference type="ARBA" id="ARBA00049790"/>
    </source>
</evidence>
<comment type="catalytic activity">
    <reaction evidence="10">
        <text>a 5'-end (N(2),N(7)-dimethyl 5'-triphosphoguanosine)-ribonucleoside in snRNA + S-adenosyl-L-methionine = a 5'-end (N(2),N(2),N(7)-trimethyl 5'-triphosphoguanosine)-ribonucleoside in snRNA + S-adenosyl-L-homocysteine + H(+)</text>
        <dbReference type="Rhea" id="RHEA:78479"/>
        <dbReference type="Rhea" id="RHEA-COMP:19087"/>
        <dbReference type="Rhea" id="RHEA-COMP:19089"/>
        <dbReference type="ChEBI" id="CHEBI:15378"/>
        <dbReference type="ChEBI" id="CHEBI:57856"/>
        <dbReference type="ChEBI" id="CHEBI:59789"/>
        <dbReference type="ChEBI" id="CHEBI:167623"/>
        <dbReference type="ChEBI" id="CHEBI:172880"/>
    </reaction>
    <physiologicalReaction direction="left-to-right" evidence="10">
        <dbReference type="Rhea" id="RHEA:78480"/>
    </physiologicalReaction>
</comment>
<dbReference type="SUPFAM" id="SSF53335">
    <property type="entry name" value="S-adenosyl-L-methionine-dependent methyltransferases"/>
    <property type="match status" value="1"/>
</dbReference>
<dbReference type="InterPro" id="IPR005142">
    <property type="entry name" value="eRF1_3"/>
</dbReference>
<feature type="domain" description="eRF1/Pelota-like N-terminal" evidence="13">
    <location>
        <begin position="266"/>
        <end position="394"/>
    </location>
</feature>
<keyword evidence="5" id="KW-0963">Cytoplasm</keyword>